<evidence type="ECO:0000256" key="1">
    <source>
        <dbReference type="ARBA" id="ARBA00004162"/>
    </source>
</evidence>
<feature type="domain" description="LcnD-like barrel-sandwich hybrid" evidence="10">
    <location>
        <begin position="59"/>
        <end position="366"/>
    </location>
</feature>
<dbReference type="EMBL" id="WITJ01000029">
    <property type="protein sequence ID" value="MQW40696.1"/>
    <property type="molecule type" value="Genomic_DNA"/>
</dbReference>
<feature type="transmembrane region" description="Helical" evidence="8">
    <location>
        <begin position="20"/>
        <end position="41"/>
    </location>
</feature>
<evidence type="ECO:0000256" key="6">
    <source>
        <dbReference type="ARBA" id="ARBA00023136"/>
    </source>
</evidence>
<proteinExistence type="inferred from homology"/>
<evidence type="ECO:0000256" key="5">
    <source>
        <dbReference type="ARBA" id="ARBA00022989"/>
    </source>
</evidence>
<keyword evidence="4 8" id="KW-0812">Transmembrane</keyword>
<evidence type="ECO:0000256" key="7">
    <source>
        <dbReference type="SAM" id="Coils"/>
    </source>
</evidence>
<dbReference type="InterPro" id="IPR050739">
    <property type="entry name" value="MFP"/>
</dbReference>
<dbReference type="AlphaFoldDB" id="A0A7X1ZC41"/>
<feature type="coiled-coil region" evidence="7">
    <location>
        <begin position="168"/>
        <end position="195"/>
    </location>
</feature>
<dbReference type="InterPro" id="IPR058786">
    <property type="entry name" value="BSH_LcnD"/>
</dbReference>
<keyword evidence="13" id="KW-1185">Reference proteome</keyword>
<protein>
    <submittedName>
        <fullName evidence="12">Bacteriocin secretion accessory protein</fullName>
    </submittedName>
</protein>
<dbReference type="InterPro" id="IPR058794">
    <property type="entry name" value="HB_LcnD"/>
</dbReference>
<evidence type="ECO:0000259" key="11">
    <source>
        <dbReference type="Pfam" id="PF25940"/>
    </source>
</evidence>
<dbReference type="PANTHER" id="PTHR30386:SF26">
    <property type="entry name" value="TRANSPORT PROTEIN COMB"/>
    <property type="match status" value="1"/>
</dbReference>
<dbReference type="PROSITE" id="PS00543">
    <property type="entry name" value="HLYD_FAMILY"/>
    <property type="match status" value="1"/>
</dbReference>
<gene>
    <name evidence="12" type="ORF">GHI93_12320</name>
</gene>
<evidence type="ECO:0000259" key="10">
    <source>
        <dbReference type="Pfam" id="PF25935"/>
    </source>
</evidence>
<accession>A0A7X1ZC41</accession>
<evidence type="ECO:0000256" key="4">
    <source>
        <dbReference type="ARBA" id="ARBA00022692"/>
    </source>
</evidence>
<keyword evidence="5 8" id="KW-1133">Transmembrane helix</keyword>
<dbReference type="InterPro" id="IPR058795">
    <property type="entry name" value="LcnD_C"/>
</dbReference>
<name>A0A7X1ZC41_9LACT</name>
<dbReference type="GO" id="GO:0005886">
    <property type="term" value="C:plasma membrane"/>
    <property type="evidence" value="ECO:0007669"/>
    <property type="project" value="UniProtKB-SubCell"/>
</dbReference>
<keyword evidence="6 8" id="KW-0472">Membrane</keyword>
<comment type="caution">
    <text evidence="12">The sequence shown here is derived from an EMBL/GenBank/DDBJ whole genome shotgun (WGS) entry which is preliminary data.</text>
</comment>
<evidence type="ECO:0000259" key="9">
    <source>
        <dbReference type="Pfam" id="PF25887"/>
    </source>
</evidence>
<dbReference type="Pfam" id="PF25935">
    <property type="entry name" value="BSH_LcnD"/>
    <property type="match status" value="1"/>
</dbReference>
<evidence type="ECO:0000313" key="13">
    <source>
        <dbReference type="Proteomes" id="UP000439550"/>
    </source>
</evidence>
<dbReference type="Pfam" id="PF25940">
    <property type="entry name" value="LcnD_C"/>
    <property type="match status" value="1"/>
</dbReference>
<comment type="similarity">
    <text evidence="2">Belongs to the membrane fusion protein (MFP) (TC 8.A.1) family.</text>
</comment>
<dbReference type="Pfam" id="PF25887">
    <property type="entry name" value="HB_LcnD"/>
    <property type="match status" value="1"/>
</dbReference>
<dbReference type="RefSeq" id="WP_153497311.1">
    <property type="nucleotide sequence ID" value="NZ_CBCRWP010000008.1"/>
</dbReference>
<reference evidence="12 13" key="1">
    <citation type="submission" date="2019-10" db="EMBL/GenBank/DDBJ databases">
        <authorList>
            <person name="Dong K."/>
        </authorList>
    </citation>
    <scope>NUCLEOTIDE SEQUENCE [LARGE SCALE GENOMIC DNA]</scope>
    <source>
        <strain evidence="12 13">DSM 28960</strain>
    </source>
</reference>
<evidence type="ECO:0000256" key="8">
    <source>
        <dbReference type="SAM" id="Phobius"/>
    </source>
</evidence>
<dbReference type="PANTHER" id="PTHR30386">
    <property type="entry name" value="MEMBRANE FUSION SUBUNIT OF EMRAB-TOLC MULTIDRUG EFFLUX PUMP"/>
    <property type="match status" value="1"/>
</dbReference>
<dbReference type="Gene3D" id="2.40.30.170">
    <property type="match status" value="1"/>
</dbReference>
<evidence type="ECO:0000313" key="12">
    <source>
        <dbReference type="EMBL" id="MQW40696.1"/>
    </source>
</evidence>
<evidence type="ECO:0000256" key="3">
    <source>
        <dbReference type="ARBA" id="ARBA00022448"/>
    </source>
</evidence>
<dbReference type="InterPro" id="IPR005696">
    <property type="entry name" value="MesE/LcnD"/>
</dbReference>
<organism evidence="12 13">
    <name type="scientific">Lactococcus hircilactis</name>
    <dbReference type="NCBI Taxonomy" id="1494462"/>
    <lineage>
        <taxon>Bacteria</taxon>
        <taxon>Bacillati</taxon>
        <taxon>Bacillota</taxon>
        <taxon>Bacilli</taxon>
        <taxon>Lactobacillales</taxon>
        <taxon>Streptococcaceae</taxon>
        <taxon>Lactococcus</taxon>
    </lineage>
</organism>
<comment type="subcellular location">
    <subcellularLocation>
        <location evidence="1">Cell membrane</location>
        <topology evidence="1">Single-pass membrane protein</topology>
    </subcellularLocation>
</comment>
<evidence type="ECO:0000256" key="2">
    <source>
        <dbReference type="ARBA" id="ARBA00009477"/>
    </source>
</evidence>
<dbReference type="OrthoDB" id="2237368at2"/>
<dbReference type="GO" id="GO:0009306">
    <property type="term" value="P:protein secretion"/>
    <property type="evidence" value="ECO:0007669"/>
    <property type="project" value="InterPro"/>
</dbReference>
<keyword evidence="3" id="KW-0813">Transport</keyword>
<keyword evidence="7" id="KW-0175">Coiled coil</keyword>
<dbReference type="Proteomes" id="UP000439550">
    <property type="component" value="Unassembled WGS sequence"/>
</dbReference>
<dbReference type="NCBIfam" id="TIGR01000">
    <property type="entry name" value="bacteriocin_acc"/>
    <property type="match status" value="1"/>
</dbReference>
<feature type="domain" description="LcnD-like long helical bundle" evidence="9">
    <location>
        <begin position="99"/>
        <end position="328"/>
    </location>
</feature>
<sequence length="473" mass="51670">MFDKRLLESSELYDKRYRNFATLIIFPILTLFIGLFIFAFFAKKELVVTTSGDIEPTKIVAQIQSTSNNKIIQNDLSEGKSLTKDTILLRYNGDSDATQLSVLNAQLTQVQNQKQQLGFLQNSLLQDKNLFKKGDDFGYEQTFENYQAQVKTLSDNIAKSNQGVADQNATVSNEKEAINQQIDTLNTQISQYTELENTASGNGSISSNNPYLDQYNSYTAQLEALQNTVSMATSDTKKTAQVSADAQKSTLKAQFLATVQGDVASLQSQIQSLTVQSSGLTNSNTYDNSLSSQSLSLTAGALASANKKMSGLDESLTELHAKIALQNQVDEQSTVRAGSVGILHVLPNILGLKAIPAGTPIAEVYPELSKNVSIDLTAYVPSTEISALKNGQTLRFTVEQNLPKPEILSGKISKIDSAPTAQNGLNLYKVQAQTLLKSSDVVKLRYGLQGKVTIITGNKSYFDYYKDKVLGKD</sequence>
<feature type="domain" description="LcnD-like C-terminal" evidence="11">
    <location>
        <begin position="371"/>
        <end position="459"/>
    </location>
</feature>
<dbReference type="InterPro" id="IPR006144">
    <property type="entry name" value="Secretion_HlyD_CS"/>
</dbReference>